<dbReference type="RefSeq" id="WP_188530062.1">
    <property type="nucleotide sequence ID" value="NZ_BMGI01000006.1"/>
</dbReference>
<proteinExistence type="predicted"/>
<organism evidence="2 3">
    <name type="scientific">Sinisalibacter lacisalsi</name>
    <dbReference type="NCBI Taxonomy" id="1526570"/>
    <lineage>
        <taxon>Bacteria</taxon>
        <taxon>Pseudomonadati</taxon>
        <taxon>Pseudomonadota</taxon>
        <taxon>Alphaproteobacteria</taxon>
        <taxon>Rhodobacterales</taxon>
        <taxon>Roseobacteraceae</taxon>
        <taxon>Sinisalibacter</taxon>
    </lineage>
</organism>
<protein>
    <recommendedName>
        <fullName evidence="4">DUF2244 domain-containing protein</fullName>
    </recommendedName>
</protein>
<evidence type="ECO:0000313" key="2">
    <source>
        <dbReference type="EMBL" id="GGD47121.1"/>
    </source>
</evidence>
<accession>A0ABQ1QUM9</accession>
<keyword evidence="1" id="KW-1133">Transmembrane helix</keyword>
<feature type="transmembrane region" description="Helical" evidence="1">
    <location>
        <begin position="42"/>
        <end position="60"/>
    </location>
</feature>
<keyword evidence="1" id="KW-0472">Membrane</keyword>
<keyword evidence="3" id="KW-1185">Reference proteome</keyword>
<evidence type="ECO:0008006" key="4">
    <source>
        <dbReference type="Google" id="ProtNLM"/>
    </source>
</evidence>
<evidence type="ECO:0000313" key="3">
    <source>
        <dbReference type="Proteomes" id="UP000617355"/>
    </source>
</evidence>
<reference evidence="3" key="1">
    <citation type="journal article" date="2019" name="Int. J. Syst. Evol. Microbiol.">
        <title>The Global Catalogue of Microorganisms (GCM) 10K type strain sequencing project: providing services to taxonomists for standard genome sequencing and annotation.</title>
        <authorList>
            <consortium name="The Broad Institute Genomics Platform"/>
            <consortium name="The Broad Institute Genome Sequencing Center for Infectious Disease"/>
            <person name="Wu L."/>
            <person name="Ma J."/>
        </authorList>
    </citation>
    <scope>NUCLEOTIDE SEQUENCE [LARGE SCALE GENOMIC DNA]</scope>
    <source>
        <strain evidence="3">CGMCC 1.12922</strain>
    </source>
</reference>
<dbReference type="Proteomes" id="UP000617355">
    <property type="component" value="Unassembled WGS sequence"/>
</dbReference>
<comment type="caution">
    <text evidence="2">The sequence shown here is derived from an EMBL/GenBank/DDBJ whole genome shotgun (WGS) entry which is preliminary data.</text>
</comment>
<dbReference type="EMBL" id="BMGI01000006">
    <property type="protein sequence ID" value="GGD47121.1"/>
    <property type="molecule type" value="Genomic_DNA"/>
</dbReference>
<sequence>MPFEWDRPLTTAPALDAPGRAQGAAPIAVLHAWPFRSLPKRGFAFIIGMAYVLFLIPISAFVGTLAIWWLLVPGLIAIGGLWWFIGKSYRDGEILEELDIWPDMIRLTRHGPHGRHAEWEANPYWVTVQLHKTGGPVPDYVTLKGGGREVEIGAFLSEDERPRLHAEIERALVLAKSRQGG</sequence>
<keyword evidence="1" id="KW-0812">Transmembrane</keyword>
<evidence type="ECO:0000256" key="1">
    <source>
        <dbReference type="SAM" id="Phobius"/>
    </source>
</evidence>
<gene>
    <name evidence="2" type="ORF">GCM10011358_33620</name>
</gene>
<dbReference type="Pfam" id="PF10003">
    <property type="entry name" value="DUF2244"/>
    <property type="match status" value="1"/>
</dbReference>
<feature type="transmembrane region" description="Helical" evidence="1">
    <location>
        <begin position="66"/>
        <end position="85"/>
    </location>
</feature>
<dbReference type="InterPro" id="IPR019253">
    <property type="entry name" value="DUF2244_TM"/>
</dbReference>
<name>A0ABQ1QUM9_9RHOB</name>